<dbReference type="InterPro" id="IPR014284">
    <property type="entry name" value="RNA_pol_sigma-70_dom"/>
</dbReference>
<name>A0AAJ5WB57_9SPHI</name>
<comment type="similarity">
    <text evidence="1">Belongs to the sigma-70 factor family. ECF subfamily.</text>
</comment>
<feature type="domain" description="RNA polymerase sigma factor 70 region 4 type 2" evidence="6">
    <location>
        <begin position="124"/>
        <end position="173"/>
    </location>
</feature>
<dbReference type="InterPro" id="IPR013249">
    <property type="entry name" value="RNA_pol_sigma70_r4_t2"/>
</dbReference>
<evidence type="ECO:0000313" key="8">
    <source>
        <dbReference type="Proteomes" id="UP001214530"/>
    </source>
</evidence>
<gene>
    <name evidence="7" type="ORF">P0Y49_03450</name>
</gene>
<evidence type="ECO:0000256" key="4">
    <source>
        <dbReference type="ARBA" id="ARBA00023163"/>
    </source>
</evidence>
<keyword evidence="3" id="KW-0731">Sigma factor</keyword>
<keyword evidence="4" id="KW-0804">Transcription</keyword>
<evidence type="ECO:0000256" key="1">
    <source>
        <dbReference type="ARBA" id="ARBA00010641"/>
    </source>
</evidence>
<dbReference type="GO" id="GO:0006352">
    <property type="term" value="P:DNA-templated transcription initiation"/>
    <property type="evidence" value="ECO:0007669"/>
    <property type="project" value="InterPro"/>
</dbReference>
<dbReference type="Proteomes" id="UP001214530">
    <property type="component" value="Chromosome"/>
</dbReference>
<dbReference type="Pfam" id="PF04542">
    <property type="entry name" value="Sigma70_r2"/>
    <property type="match status" value="1"/>
</dbReference>
<dbReference type="PANTHER" id="PTHR43133">
    <property type="entry name" value="RNA POLYMERASE ECF-TYPE SIGMA FACTO"/>
    <property type="match status" value="1"/>
</dbReference>
<feature type="domain" description="RNA polymerase sigma-70 region 2" evidence="5">
    <location>
        <begin position="29"/>
        <end position="91"/>
    </location>
</feature>
<dbReference type="InterPro" id="IPR013324">
    <property type="entry name" value="RNA_pol_sigma_r3/r4-like"/>
</dbReference>
<evidence type="ECO:0000313" key="7">
    <source>
        <dbReference type="EMBL" id="WEK20204.1"/>
    </source>
</evidence>
<dbReference type="SUPFAM" id="SSF88946">
    <property type="entry name" value="Sigma2 domain of RNA polymerase sigma factors"/>
    <property type="match status" value="1"/>
</dbReference>
<dbReference type="InterPro" id="IPR007627">
    <property type="entry name" value="RNA_pol_sigma70_r2"/>
</dbReference>
<proteinExistence type="inferred from homology"/>
<evidence type="ECO:0000259" key="5">
    <source>
        <dbReference type="Pfam" id="PF04542"/>
    </source>
</evidence>
<dbReference type="SUPFAM" id="SSF88659">
    <property type="entry name" value="Sigma3 and sigma4 domains of RNA polymerase sigma factors"/>
    <property type="match status" value="1"/>
</dbReference>
<dbReference type="GO" id="GO:0016987">
    <property type="term" value="F:sigma factor activity"/>
    <property type="evidence" value="ECO:0007669"/>
    <property type="project" value="UniProtKB-KW"/>
</dbReference>
<dbReference type="Pfam" id="PF08281">
    <property type="entry name" value="Sigma70_r4_2"/>
    <property type="match status" value="1"/>
</dbReference>
<dbReference type="NCBIfam" id="TIGR02937">
    <property type="entry name" value="sigma70-ECF"/>
    <property type="match status" value="1"/>
</dbReference>
<keyword evidence="2" id="KW-0805">Transcription regulation</keyword>
<organism evidence="7 8">
    <name type="scientific">Candidatus Pedobacter colombiensis</name>
    <dbReference type="NCBI Taxonomy" id="3121371"/>
    <lineage>
        <taxon>Bacteria</taxon>
        <taxon>Pseudomonadati</taxon>
        <taxon>Bacteroidota</taxon>
        <taxon>Sphingobacteriia</taxon>
        <taxon>Sphingobacteriales</taxon>
        <taxon>Sphingobacteriaceae</taxon>
        <taxon>Pedobacter</taxon>
    </lineage>
</organism>
<dbReference type="InterPro" id="IPR039425">
    <property type="entry name" value="RNA_pol_sigma-70-like"/>
</dbReference>
<evidence type="ECO:0000259" key="6">
    <source>
        <dbReference type="Pfam" id="PF08281"/>
    </source>
</evidence>
<dbReference type="NCBIfam" id="TIGR02985">
    <property type="entry name" value="Sig70_bacteroi1"/>
    <property type="match status" value="1"/>
</dbReference>
<dbReference type="GO" id="GO:0003677">
    <property type="term" value="F:DNA binding"/>
    <property type="evidence" value="ECO:0007669"/>
    <property type="project" value="InterPro"/>
</dbReference>
<dbReference type="EMBL" id="CP119313">
    <property type="protein sequence ID" value="WEK20204.1"/>
    <property type="molecule type" value="Genomic_DNA"/>
</dbReference>
<dbReference type="InterPro" id="IPR036388">
    <property type="entry name" value="WH-like_DNA-bd_sf"/>
</dbReference>
<accession>A0AAJ5WB57</accession>
<evidence type="ECO:0000256" key="3">
    <source>
        <dbReference type="ARBA" id="ARBA00023082"/>
    </source>
</evidence>
<dbReference type="PANTHER" id="PTHR43133:SF46">
    <property type="entry name" value="RNA POLYMERASE SIGMA-70 FACTOR ECF SUBFAMILY"/>
    <property type="match status" value="1"/>
</dbReference>
<dbReference type="CDD" id="cd06171">
    <property type="entry name" value="Sigma70_r4"/>
    <property type="match status" value="1"/>
</dbReference>
<dbReference type="Gene3D" id="1.10.10.10">
    <property type="entry name" value="Winged helix-like DNA-binding domain superfamily/Winged helix DNA-binding domain"/>
    <property type="match status" value="1"/>
</dbReference>
<reference evidence="7" key="1">
    <citation type="submission" date="2023-03" db="EMBL/GenBank/DDBJ databases">
        <title>Andean soil-derived lignocellulolytic bacterial consortium as a source of novel taxa and putative plastic-active enzymes.</title>
        <authorList>
            <person name="Diaz-Garcia L."/>
            <person name="Chuvochina M."/>
            <person name="Feuerriegel G."/>
            <person name="Bunk B."/>
            <person name="Sproer C."/>
            <person name="Streit W.R."/>
            <person name="Rodriguez L.M."/>
            <person name="Overmann J."/>
            <person name="Jimenez D.J."/>
        </authorList>
    </citation>
    <scope>NUCLEOTIDE SEQUENCE</scope>
    <source>
        <strain evidence="7">MAG 3858</strain>
    </source>
</reference>
<protein>
    <submittedName>
        <fullName evidence="7">RNA polymerase sigma-70 factor</fullName>
    </submittedName>
</protein>
<sequence>MADYTEFTDQEIIEELKADDHAAFNEVHRRHYAMLLRYGYSLISDKEACGDMVQDVFVWFWEHRNQHQIQCIKPYLFTAVRFQAAKFIRKGKVRDAHLLSLNQIDNYSLNEESLEVKELKAVIASFIHQLPDKCAVIFRMSREEHMTNKEIAAKLGISEATVGVQIKRALDKLKNNLGKMHFWMYFFI</sequence>
<dbReference type="InterPro" id="IPR014327">
    <property type="entry name" value="RNA_pol_sigma70_bacteroid"/>
</dbReference>
<dbReference type="InterPro" id="IPR013325">
    <property type="entry name" value="RNA_pol_sigma_r2"/>
</dbReference>
<dbReference type="Gene3D" id="1.10.1740.10">
    <property type="match status" value="1"/>
</dbReference>
<evidence type="ECO:0000256" key="2">
    <source>
        <dbReference type="ARBA" id="ARBA00023015"/>
    </source>
</evidence>
<dbReference type="AlphaFoldDB" id="A0AAJ5WB57"/>